<dbReference type="InterPro" id="IPR058209">
    <property type="entry name" value="TPR_BSK1_C"/>
</dbReference>
<keyword evidence="10" id="KW-0472">Membrane</keyword>
<evidence type="ECO:0000256" key="5">
    <source>
        <dbReference type="ARBA" id="ARBA00022679"/>
    </source>
</evidence>
<comment type="subcellular location">
    <subcellularLocation>
        <location evidence="1">Cell membrane</location>
        <topology evidence="1">Lipid-anchor</topology>
    </subcellularLocation>
</comment>
<evidence type="ECO:0000256" key="4">
    <source>
        <dbReference type="ARBA" id="ARBA00022527"/>
    </source>
</evidence>
<sequence>MRGFRGGFQMTHNKKDLKSSKMTPKIDSKDPQRFSARRSTYTQASTSLHINRAECLKFVNVSILKMGCLQSKTANVQSPDQEPSQPDSKPDLGILFTSFVLRCSLTDSDGDQADTDQVPAFKEFGLAELRAATNGFSGELIVSESGERAPNVVYRGKLRSNHLVAIKRFSKQSWPDPQQFASEAAGVGKVRHKRLVNLIGCCAEGDERLLVAEYMPNDTLSKHLFHWDKQPLPWEMRVRVAYHMAQALDHCFAENRKIYHDLNAYRILFDEEGDPRLSSFGLMKNSRDGKSYSTNLAYTPPEFLRTGEFGDGSQKTVIFIFVRKLAGQLLYPYDGARENPDPYHTVKVPGNQPLIQMGPGQVRGDIDPLPGRVIPESVIYSYGTVLLDLLSGKHIPPSHALDLIRGKNVLLLMDSSLEGQYANEDATALVELASKCLQYEARDRPDVKFLLTSVAPLQKQKEVASHVLMGLTKTPVVLPTMLSPLGKACARMDLTAIHDLLLKTGYKDEEGAENELSFQEWTQQVQDMLNTKKFGDISFRDKDFKTAIDHYSKLVSMMSVPSGTVFVRRALSYLMIGQPELALRDAMQAQVCLPEWPTAFYMQALALSKLGMETDAQDMLNDGASLESKKQNSWRN</sequence>
<evidence type="ECO:0000256" key="10">
    <source>
        <dbReference type="ARBA" id="ARBA00023136"/>
    </source>
</evidence>
<dbReference type="Proteomes" id="UP001318860">
    <property type="component" value="Unassembled WGS sequence"/>
</dbReference>
<evidence type="ECO:0000256" key="1">
    <source>
        <dbReference type="ARBA" id="ARBA00004193"/>
    </source>
</evidence>
<keyword evidence="6" id="KW-0519">Myristate</keyword>
<dbReference type="PROSITE" id="PS50011">
    <property type="entry name" value="PROTEIN_KINASE_DOM"/>
    <property type="match status" value="1"/>
</dbReference>
<name>A0ABR0VZ22_REHGL</name>
<dbReference type="SUPFAM" id="SSF56112">
    <property type="entry name" value="Protein kinase-like (PK-like)"/>
    <property type="match status" value="1"/>
</dbReference>
<accession>A0ABR0VZ22</accession>
<comment type="similarity">
    <text evidence="2">Belongs to the protein kinase superfamily. Ser/Thr protein kinase family.</text>
</comment>
<dbReference type="InterPro" id="IPR011009">
    <property type="entry name" value="Kinase-like_dom_sf"/>
</dbReference>
<evidence type="ECO:0000256" key="2">
    <source>
        <dbReference type="ARBA" id="ARBA00008684"/>
    </source>
</evidence>
<dbReference type="InterPro" id="IPR045845">
    <property type="entry name" value="BSK"/>
</dbReference>
<dbReference type="Pfam" id="PF07714">
    <property type="entry name" value="PK_Tyr_Ser-Thr"/>
    <property type="match status" value="1"/>
</dbReference>
<reference evidence="14 15" key="1">
    <citation type="journal article" date="2021" name="Comput. Struct. Biotechnol. J.">
        <title>De novo genome assembly of the potent medicinal plant Rehmannia glutinosa using nanopore technology.</title>
        <authorList>
            <person name="Ma L."/>
            <person name="Dong C."/>
            <person name="Song C."/>
            <person name="Wang X."/>
            <person name="Zheng X."/>
            <person name="Niu Y."/>
            <person name="Chen S."/>
            <person name="Feng W."/>
        </authorList>
    </citation>
    <scope>NUCLEOTIDE SEQUENCE [LARGE SCALE GENOMIC DNA]</scope>
    <source>
        <strain evidence="14">DH-2019</strain>
    </source>
</reference>
<dbReference type="InterPro" id="IPR000719">
    <property type="entry name" value="Prot_kinase_dom"/>
</dbReference>
<dbReference type="InterPro" id="IPR011990">
    <property type="entry name" value="TPR-like_helical_dom_sf"/>
</dbReference>
<dbReference type="InterPro" id="IPR001245">
    <property type="entry name" value="Ser-Thr/Tyr_kinase_cat_dom"/>
</dbReference>
<keyword evidence="5" id="KW-0808">Transferase</keyword>
<feature type="compositionally biased region" description="Basic and acidic residues" evidence="12">
    <location>
        <begin position="13"/>
        <end position="32"/>
    </location>
</feature>
<dbReference type="PANTHER" id="PTHR45863">
    <property type="entry name" value="SERINE/THREONINE-PROTEIN KINASE BSK5"/>
    <property type="match status" value="1"/>
</dbReference>
<feature type="region of interest" description="Disordered" evidence="12">
    <location>
        <begin position="1"/>
        <end position="38"/>
    </location>
</feature>
<evidence type="ECO:0000256" key="6">
    <source>
        <dbReference type="ARBA" id="ARBA00022707"/>
    </source>
</evidence>
<protein>
    <recommendedName>
        <fullName evidence="13">Protein kinase domain-containing protein</fullName>
    </recommendedName>
</protein>
<feature type="domain" description="Protein kinase" evidence="13">
    <location>
        <begin position="139"/>
        <end position="469"/>
    </location>
</feature>
<evidence type="ECO:0000256" key="7">
    <source>
        <dbReference type="ARBA" id="ARBA00022741"/>
    </source>
</evidence>
<organism evidence="14 15">
    <name type="scientific">Rehmannia glutinosa</name>
    <name type="common">Chinese foxglove</name>
    <dbReference type="NCBI Taxonomy" id="99300"/>
    <lineage>
        <taxon>Eukaryota</taxon>
        <taxon>Viridiplantae</taxon>
        <taxon>Streptophyta</taxon>
        <taxon>Embryophyta</taxon>
        <taxon>Tracheophyta</taxon>
        <taxon>Spermatophyta</taxon>
        <taxon>Magnoliopsida</taxon>
        <taxon>eudicotyledons</taxon>
        <taxon>Gunneridae</taxon>
        <taxon>Pentapetalae</taxon>
        <taxon>asterids</taxon>
        <taxon>lamiids</taxon>
        <taxon>Lamiales</taxon>
        <taxon>Orobanchaceae</taxon>
        <taxon>Rehmannieae</taxon>
        <taxon>Rehmannia</taxon>
    </lineage>
</organism>
<dbReference type="Pfam" id="PF25575">
    <property type="entry name" value="TPR_BSK1_C"/>
    <property type="match status" value="1"/>
</dbReference>
<evidence type="ECO:0000256" key="8">
    <source>
        <dbReference type="ARBA" id="ARBA00022777"/>
    </source>
</evidence>
<dbReference type="Gene3D" id="1.10.510.10">
    <property type="entry name" value="Transferase(Phosphotransferase) domain 1"/>
    <property type="match status" value="1"/>
</dbReference>
<evidence type="ECO:0000256" key="12">
    <source>
        <dbReference type="SAM" id="MobiDB-lite"/>
    </source>
</evidence>
<keyword evidence="7" id="KW-0547">Nucleotide-binding</keyword>
<keyword evidence="3" id="KW-1003">Cell membrane</keyword>
<dbReference type="SUPFAM" id="SSF48452">
    <property type="entry name" value="TPR-like"/>
    <property type="match status" value="1"/>
</dbReference>
<evidence type="ECO:0000259" key="13">
    <source>
        <dbReference type="PROSITE" id="PS50011"/>
    </source>
</evidence>
<keyword evidence="9" id="KW-0067">ATP-binding</keyword>
<dbReference type="EMBL" id="JABTTQ020000306">
    <property type="protein sequence ID" value="KAK6140582.1"/>
    <property type="molecule type" value="Genomic_DNA"/>
</dbReference>
<evidence type="ECO:0000313" key="15">
    <source>
        <dbReference type="Proteomes" id="UP001318860"/>
    </source>
</evidence>
<gene>
    <name evidence="14" type="ORF">DH2020_025665</name>
</gene>
<keyword evidence="11" id="KW-0449">Lipoprotein</keyword>
<keyword evidence="15" id="KW-1185">Reference proteome</keyword>
<dbReference type="Gene3D" id="3.30.200.20">
    <property type="entry name" value="Phosphorylase Kinase, domain 1"/>
    <property type="match status" value="1"/>
</dbReference>
<keyword evidence="8" id="KW-0418">Kinase</keyword>
<dbReference type="Gene3D" id="1.25.40.10">
    <property type="entry name" value="Tetratricopeptide repeat domain"/>
    <property type="match status" value="1"/>
</dbReference>
<comment type="caution">
    <text evidence="14">The sequence shown here is derived from an EMBL/GenBank/DDBJ whole genome shotgun (WGS) entry which is preliminary data.</text>
</comment>
<evidence type="ECO:0000256" key="3">
    <source>
        <dbReference type="ARBA" id="ARBA00022475"/>
    </source>
</evidence>
<evidence type="ECO:0000313" key="14">
    <source>
        <dbReference type="EMBL" id="KAK6140582.1"/>
    </source>
</evidence>
<evidence type="ECO:0000256" key="9">
    <source>
        <dbReference type="ARBA" id="ARBA00022840"/>
    </source>
</evidence>
<dbReference type="PANTHER" id="PTHR45863:SF8">
    <property type="entry name" value="PROTEIN KINASE DOMAIN-CONTAINING PROTEIN"/>
    <property type="match status" value="1"/>
</dbReference>
<evidence type="ECO:0000256" key="11">
    <source>
        <dbReference type="ARBA" id="ARBA00023288"/>
    </source>
</evidence>
<proteinExistence type="inferred from homology"/>
<keyword evidence="4" id="KW-0723">Serine/threonine-protein kinase</keyword>